<feature type="transmembrane region" description="Helical" evidence="2">
    <location>
        <begin position="306"/>
        <end position="324"/>
    </location>
</feature>
<dbReference type="GeneID" id="89940075"/>
<protein>
    <submittedName>
        <fullName evidence="4">Uncharacterized protein</fullName>
    </submittedName>
</protein>
<dbReference type="AlphaFoldDB" id="A0AAN6QF57"/>
<reference evidence="4" key="2">
    <citation type="submission" date="2023-05" db="EMBL/GenBank/DDBJ databases">
        <authorList>
            <consortium name="Lawrence Berkeley National Laboratory"/>
            <person name="Steindorff A."/>
            <person name="Hensen N."/>
            <person name="Bonometti L."/>
            <person name="Westerberg I."/>
            <person name="Brannstrom I.O."/>
            <person name="Guillou S."/>
            <person name="Cros-Aarteil S."/>
            <person name="Calhoun S."/>
            <person name="Haridas S."/>
            <person name="Kuo A."/>
            <person name="Mondo S."/>
            <person name="Pangilinan J."/>
            <person name="Riley R."/>
            <person name="Labutti K."/>
            <person name="Andreopoulos B."/>
            <person name="Lipzen A."/>
            <person name="Chen C."/>
            <person name="Yanf M."/>
            <person name="Daum C."/>
            <person name="Ng V."/>
            <person name="Clum A."/>
            <person name="Ohm R."/>
            <person name="Martin F."/>
            <person name="Silar P."/>
            <person name="Natvig D."/>
            <person name="Lalanne C."/>
            <person name="Gautier V."/>
            <person name="Ament-Velasquez S.L."/>
            <person name="Kruys A."/>
            <person name="Hutchinson M.I."/>
            <person name="Powell A.J."/>
            <person name="Barry K."/>
            <person name="Miller A.N."/>
            <person name="Grigoriev I.V."/>
            <person name="Debuchy R."/>
            <person name="Gladieux P."/>
            <person name="Thoren M.H."/>
            <person name="Johannesson H."/>
        </authorList>
    </citation>
    <scope>NUCLEOTIDE SEQUENCE</scope>
    <source>
        <strain evidence="4">CBS 508.74</strain>
    </source>
</reference>
<evidence type="ECO:0000256" key="2">
    <source>
        <dbReference type="SAM" id="Phobius"/>
    </source>
</evidence>
<feature type="transmembrane region" description="Helical" evidence="2">
    <location>
        <begin position="184"/>
        <end position="205"/>
    </location>
</feature>
<proteinExistence type="predicted"/>
<comment type="caution">
    <text evidence="4">The sequence shown here is derived from an EMBL/GenBank/DDBJ whole genome shotgun (WGS) entry which is preliminary data.</text>
</comment>
<evidence type="ECO:0000313" key="5">
    <source>
        <dbReference type="Proteomes" id="UP001302812"/>
    </source>
</evidence>
<keyword evidence="2" id="KW-1133">Transmembrane helix</keyword>
<dbReference type="EMBL" id="MU853358">
    <property type="protein sequence ID" value="KAK4109097.1"/>
    <property type="molecule type" value="Genomic_DNA"/>
</dbReference>
<feature type="chain" id="PRO_5042988916" evidence="3">
    <location>
        <begin position="17"/>
        <end position="488"/>
    </location>
</feature>
<dbReference type="Proteomes" id="UP001302812">
    <property type="component" value="Unassembled WGS sequence"/>
</dbReference>
<keyword evidence="2" id="KW-0472">Membrane</keyword>
<keyword evidence="3" id="KW-0732">Signal</keyword>
<evidence type="ECO:0000256" key="1">
    <source>
        <dbReference type="SAM" id="MobiDB-lite"/>
    </source>
</evidence>
<accession>A0AAN6QF57</accession>
<feature type="transmembrane region" description="Helical" evidence="2">
    <location>
        <begin position="211"/>
        <end position="232"/>
    </location>
</feature>
<feature type="region of interest" description="Disordered" evidence="1">
    <location>
        <begin position="463"/>
        <end position="488"/>
    </location>
</feature>
<name>A0AAN6QF57_9PEZI</name>
<sequence>MALGVVTNLVLFGAFAILVTSSPAALPELLHQLRGVSDVHVHQEGEACPPPPTPRPAIDLLRGQMSNPAEILSVLLIIGGDVVQKAIAQQSGTRLWITPVAFSFGWVAYTFNAVMSVFGDGTLMPRPEDELFVVNLNSGTRKRNESWVLWRLVRDLEISSVSEKKNTVRIFWFEPNAGQPTMDWLSWLFVVCLPVQLVLAAIPWWMHGNWIIFFITCAGSVLATVTGSLPQWKMEKYDARKNKPGMGYILTRGNGHPHSFGVMSRPSPPSSKPGGVRLDDSQPGGFRLEDLAVVRPDRVQSPVTKMAMPILATLWVALLIAVSGLQRDTWYLFAVGAVGMVQNITVAGMPRTPSAHGIPLRESGQLKMQENKTMALLQEAERKFPGLGLEMLGIYFEGTKLNPQEEAFWSRARESLKERKEQWEARRGTFEAEDGCLGAVIDATTRSPAPGIALAPLLTPDTFGRRSSTAGHDAVTPVNGHAPANGSQ</sequence>
<keyword evidence="5" id="KW-1185">Reference proteome</keyword>
<reference evidence="4" key="1">
    <citation type="journal article" date="2023" name="Mol. Phylogenet. Evol.">
        <title>Genome-scale phylogeny and comparative genomics of the fungal order Sordariales.</title>
        <authorList>
            <person name="Hensen N."/>
            <person name="Bonometti L."/>
            <person name="Westerberg I."/>
            <person name="Brannstrom I.O."/>
            <person name="Guillou S."/>
            <person name="Cros-Aarteil S."/>
            <person name="Calhoun S."/>
            <person name="Haridas S."/>
            <person name="Kuo A."/>
            <person name="Mondo S."/>
            <person name="Pangilinan J."/>
            <person name="Riley R."/>
            <person name="LaButti K."/>
            <person name="Andreopoulos B."/>
            <person name="Lipzen A."/>
            <person name="Chen C."/>
            <person name="Yan M."/>
            <person name="Daum C."/>
            <person name="Ng V."/>
            <person name="Clum A."/>
            <person name="Steindorff A."/>
            <person name="Ohm R.A."/>
            <person name="Martin F."/>
            <person name="Silar P."/>
            <person name="Natvig D.O."/>
            <person name="Lalanne C."/>
            <person name="Gautier V."/>
            <person name="Ament-Velasquez S.L."/>
            <person name="Kruys A."/>
            <person name="Hutchinson M.I."/>
            <person name="Powell A.J."/>
            <person name="Barry K."/>
            <person name="Miller A.N."/>
            <person name="Grigoriev I.V."/>
            <person name="Debuchy R."/>
            <person name="Gladieux P."/>
            <person name="Hiltunen Thoren M."/>
            <person name="Johannesson H."/>
        </authorList>
    </citation>
    <scope>NUCLEOTIDE SEQUENCE</scope>
    <source>
        <strain evidence="4">CBS 508.74</strain>
    </source>
</reference>
<gene>
    <name evidence="4" type="ORF">N656DRAFT_783393</name>
</gene>
<feature type="transmembrane region" description="Helical" evidence="2">
    <location>
        <begin position="96"/>
        <end position="118"/>
    </location>
</feature>
<keyword evidence="2" id="KW-0812">Transmembrane</keyword>
<organism evidence="4 5">
    <name type="scientific">Canariomyces notabilis</name>
    <dbReference type="NCBI Taxonomy" id="2074819"/>
    <lineage>
        <taxon>Eukaryota</taxon>
        <taxon>Fungi</taxon>
        <taxon>Dikarya</taxon>
        <taxon>Ascomycota</taxon>
        <taxon>Pezizomycotina</taxon>
        <taxon>Sordariomycetes</taxon>
        <taxon>Sordariomycetidae</taxon>
        <taxon>Sordariales</taxon>
        <taxon>Chaetomiaceae</taxon>
        <taxon>Canariomyces</taxon>
    </lineage>
</organism>
<evidence type="ECO:0000256" key="3">
    <source>
        <dbReference type="SAM" id="SignalP"/>
    </source>
</evidence>
<dbReference type="RefSeq" id="XP_064666667.1">
    <property type="nucleotide sequence ID" value="XM_064815950.1"/>
</dbReference>
<feature type="signal peptide" evidence="3">
    <location>
        <begin position="1"/>
        <end position="16"/>
    </location>
</feature>
<evidence type="ECO:0000313" key="4">
    <source>
        <dbReference type="EMBL" id="KAK4109097.1"/>
    </source>
</evidence>